<dbReference type="GO" id="GO:0016020">
    <property type="term" value="C:membrane"/>
    <property type="evidence" value="ECO:0007669"/>
    <property type="project" value="TreeGrafter"/>
</dbReference>
<dbReference type="OrthoDB" id="9779233at2"/>
<keyword evidence="1" id="KW-0472">Membrane</keyword>
<evidence type="ECO:0000313" key="3">
    <source>
        <dbReference type="Proteomes" id="UP000265581"/>
    </source>
</evidence>
<keyword evidence="1" id="KW-0812">Transmembrane</keyword>
<dbReference type="PROSITE" id="PS50244">
    <property type="entry name" value="S5A_REDUCTASE"/>
    <property type="match status" value="1"/>
</dbReference>
<accession>A0A371PDX0</accession>
<evidence type="ECO:0000256" key="1">
    <source>
        <dbReference type="SAM" id="Phobius"/>
    </source>
</evidence>
<feature type="transmembrane region" description="Helical" evidence="1">
    <location>
        <begin position="12"/>
        <end position="30"/>
    </location>
</feature>
<keyword evidence="1" id="KW-1133">Transmembrane helix</keyword>
<feature type="transmembrane region" description="Helical" evidence="1">
    <location>
        <begin position="145"/>
        <end position="163"/>
    </location>
</feature>
<feature type="transmembrane region" description="Helical" evidence="1">
    <location>
        <begin position="121"/>
        <end position="139"/>
    </location>
</feature>
<feature type="transmembrane region" description="Helical" evidence="1">
    <location>
        <begin position="66"/>
        <end position="84"/>
    </location>
</feature>
<dbReference type="PANTHER" id="PTHR32251">
    <property type="entry name" value="3-OXO-5-ALPHA-STEROID 4-DEHYDROGENASE"/>
    <property type="match status" value="1"/>
</dbReference>
<name>A0A371PDX0_9ACTN</name>
<reference evidence="2 3" key="1">
    <citation type="submission" date="2018-08" db="EMBL/GenBank/DDBJ databases">
        <title>Aeromicrobium sp. M2KJ-4, whole genome shotgun sequence.</title>
        <authorList>
            <person name="Tuo L."/>
        </authorList>
    </citation>
    <scope>NUCLEOTIDE SEQUENCE [LARGE SCALE GENOMIC DNA]</scope>
    <source>
        <strain evidence="2 3">M2KJ-4</strain>
    </source>
</reference>
<protein>
    <submittedName>
        <fullName evidence="2">DUF1295 domain-containing protein</fullName>
    </submittedName>
</protein>
<gene>
    <name evidence="2" type="ORF">DX116_10280</name>
</gene>
<dbReference type="AlphaFoldDB" id="A0A371PDX0"/>
<comment type="caution">
    <text evidence="2">The sequence shown here is derived from an EMBL/GenBank/DDBJ whole genome shotgun (WGS) entry which is preliminary data.</text>
</comment>
<dbReference type="InterPro" id="IPR010721">
    <property type="entry name" value="UstE-like"/>
</dbReference>
<proteinExistence type="predicted"/>
<feature type="transmembrane region" description="Helical" evidence="1">
    <location>
        <begin position="42"/>
        <end position="60"/>
    </location>
</feature>
<keyword evidence="3" id="KW-1185">Reference proteome</keyword>
<dbReference type="Gene3D" id="1.20.120.1630">
    <property type="match status" value="1"/>
</dbReference>
<dbReference type="Proteomes" id="UP000265581">
    <property type="component" value="Unassembled WGS sequence"/>
</dbReference>
<sequence length="268" mass="28689">MPNDLSQTVVTLGAGLAGLLVFMGLGLAYALKNSLLSIVDTLWGLGFVVVAAVSAVVSLGGDGGQAQRWIVLVMVAAWGLRLAWHIGGRNHGQGEDPRYADLLEQGEKAGRSFAQTAITRVFLPQGVAMFVVSAPLMVGPNNERLSVPLTIVGVAVWAVGLFFETVGDAQLKKYKSDPANKGKIMDTGLWSLTRHPNYFGDATVWWGLGLVAAGSWPGLVALIGPAIMTYSLVNVTGAKLNEKSQRKKPGWDDYVRRTSYFVPLPPKK</sequence>
<evidence type="ECO:0000313" key="2">
    <source>
        <dbReference type="EMBL" id="REK74122.1"/>
    </source>
</evidence>
<dbReference type="Pfam" id="PF06966">
    <property type="entry name" value="DUF1295"/>
    <property type="match status" value="1"/>
</dbReference>
<organism evidence="2 3">
    <name type="scientific">Aeromicrobium endophyticum</name>
    <dbReference type="NCBI Taxonomy" id="2292704"/>
    <lineage>
        <taxon>Bacteria</taxon>
        <taxon>Bacillati</taxon>
        <taxon>Actinomycetota</taxon>
        <taxon>Actinomycetes</taxon>
        <taxon>Propionibacteriales</taxon>
        <taxon>Nocardioidaceae</taxon>
        <taxon>Aeromicrobium</taxon>
    </lineage>
</organism>
<dbReference type="EMBL" id="QUBR01000001">
    <property type="protein sequence ID" value="REK74122.1"/>
    <property type="molecule type" value="Genomic_DNA"/>
</dbReference>
<dbReference type="PANTHER" id="PTHR32251:SF17">
    <property type="entry name" value="STEROID 5-ALPHA REDUCTASE C-TERMINAL DOMAIN-CONTAINING PROTEIN"/>
    <property type="match status" value="1"/>
</dbReference>